<gene>
    <name evidence="4" type="ORF">J5Y06_21860</name>
</gene>
<sequence length="116" mass="12321">MNAHRKPDPADVRLSFRIEAMTCASCVRRAELAIGKVPGVRSASVNLATATANLTFEGTPAADAVIAAIEGAGYEVLTEMAEIEIEGMTCASCVRAGRTGHRRRTRGPEGLRKPCH</sequence>
<keyword evidence="5" id="KW-1185">Reference proteome</keyword>
<name>A0A8J7R4X7_9HYPH</name>
<accession>A0A8J7R4X7</accession>
<dbReference type="PROSITE" id="PS50846">
    <property type="entry name" value="HMA_2"/>
    <property type="match status" value="1"/>
</dbReference>
<feature type="compositionally biased region" description="Basic and acidic residues" evidence="2">
    <location>
        <begin position="106"/>
        <end position="116"/>
    </location>
</feature>
<dbReference type="InterPro" id="IPR036163">
    <property type="entry name" value="HMA_dom_sf"/>
</dbReference>
<dbReference type="PANTHER" id="PTHR46594">
    <property type="entry name" value="P-TYPE CATION-TRANSPORTING ATPASE"/>
    <property type="match status" value="1"/>
</dbReference>
<evidence type="ECO:0000256" key="1">
    <source>
        <dbReference type="ARBA" id="ARBA00022723"/>
    </source>
</evidence>
<evidence type="ECO:0000313" key="5">
    <source>
        <dbReference type="Proteomes" id="UP000666240"/>
    </source>
</evidence>
<dbReference type="PANTHER" id="PTHR46594:SF4">
    <property type="entry name" value="P-TYPE CATION-TRANSPORTING ATPASE"/>
    <property type="match status" value="1"/>
</dbReference>
<proteinExistence type="predicted"/>
<comment type="caution">
    <text evidence="4">The sequence shown here is derived from an EMBL/GenBank/DDBJ whole genome shotgun (WGS) entry which is preliminary data.</text>
</comment>
<evidence type="ECO:0000259" key="3">
    <source>
        <dbReference type="PROSITE" id="PS50846"/>
    </source>
</evidence>
<keyword evidence="1" id="KW-0479">Metal-binding</keyword>
<dbReference type="EMBL" id="JAGIYY010000012">
    <property type="protein sequence ID" value="MBP0441298.1"/>
    <property type="molecule type" value="Genomic_DNA"/>
</dbReference>
<feature type="region of interest" description="Disordered" evidence="2">
    <location>
        <begin position="97"/>
        <end position="116"/>
    </location>
</feature>
<dbReference type="AlphaFoldDB" id="A0A8J7R4X7"/>
<dbReference type="Gene3D" id="3.30.70.100">
    <property type="match status" value="1"/>
</dbReference>
<dbReference type="Pfam" id="PF00403">
    <property type="entry name" value="HMA"/>
    <property type="match status" value="1"/>
</dbReference>
<dbReference type="FunFam" id="3.30.70.100:FF:000001">
    <property type="entry name" value="ATPase copper transporting beta"/>
    <property type="match status" value="1"/>
</dbReference>
<dbReference type="Proteomes" id="UP000666240">
    <property type="component" value="Unassembled WGS sequence"/>
</dbReference>
<dbReference type="InterPro" id="IPR006121">
    <property type="entry name" value="HMA_dom"/>
</dbReference>
<evidence type="ECO:0000313" key="4">
    <source>
        <dbReference type="EMBL" id="MBP0441298.1"/>
    </source>
</evidence>
<dbReference type="GO" id="GO:0046872">
    <property type="term" value="F:metal ion binding"/>
    <property type="evidence" value="ECO:0007669"/>
    <property type="project" value="UniProtKB-KW"/>
</dbReference>
<protein>
    <submittedName>
        <fullName evidence="4">Heavy-metal-associated domain-containing protein</fullName>
    </submittedName>
</protein>
<organism evidence="4 5">
    <name type="scientific">Tianweitania sediminis</name>
    <dbReference type="NCBI Taxonomy" id="1502156"/>
    <lineage>
        <taxon>Bacteria</taxon>
        <taxon>Pseudomonadati</taxon>
        <taxon>Pseudomonadota</taxon>
        <taxon>Alphaproteobacteria</taxon>
        <taxon>Hyphomicrobiales</taxon>
        <taxon>Phyllobacteriaceae</taxon>
        <taxon>Tianweitania</taxon>
    </lineage>
</organism>
<dbReference type="SUPFAM" id="SSF55008">
    <property type="entry name" value="HMA, heavy metal-associated domain"/>
    <property type="match status" value="1"/>
</dbReference>
<evidence type="ECO:0000256" key="2">
    <source>
        <dbReference type="SAM" id="MobiDB-lite"/>
    </source>
</evidence>
<feature type="domain" description="HMA" evidence="3">
    <location>
        <begin position="12"/>
        <end position="77"/>
    </location>
</feature>
<dbReference type="CDD" id="cd00371">
    <property type="entry name" value="HMA"/>
    <property type="match status" value="1"/>
</dbReference>
<reference evidence="4" key="1">
    <citation type="submission" date="2021-03" db="EMBL/GenBank/DDBJ databases">
        <title>Genome sequencing and assembly of Tianweitania sediminis.</title>
        <authorList>
            <person name="Chhetri G."/>
        </authorList>
    </citation>
    <scope>NUCLEOTIDE SEQUENCE</scope>
    <source>
        <strain evidence="4">Z8</strain>
    </source>
</reference>